<dbReference type="PANTHER" id="PTHR30136">
    <property type="entry name" value="HELIX-TURN-HELIX TRANSCRIPTIONAL REGULATOR, ICLR FAMILY"/>
    <property type="match status" value="1"/>
</dbReference>
<dbReference type="Gene3D" id="1.10.10.10">
    <property type="entry name" value="Winged helix-like DNA-binding domain superfamily/Winged helix DNA-binding domain"/>
    <property type="match status" value="1"/>
</dbReference>
<dbReference type="SUPFAM" id="SSF55781">
    <property type="entry name" value="GAF domain-like"/>
    <property type="match status" value="1"/>
</dbReference>
<protein>
    <recommendedName>
        <fullName evidence="4">HTH-type transcriptional repressor AllR</fullName>
    </recommendedName>
    <alternativeName>
        <fullName evidence="5">Negative regulator of allantoin and glyoxylate utilization operons</fullName>
    </alternativeName>
</protein>
<evidence type="ECO:0000259" key="7">
    <source>
        <dbReference type="PROSITE" id="PS51078"/>
    </source>
</evidence>
<name>A0A9N8D0Y9_PRORE</name>
<dbReference type="Proteomes" id="UP000834611">
    <property type="component" value="Unassembled WGS sequence"/>
</dbReference>
<evidence type="ECO:0000313" key="8">
    <source>
        <dbReference type="EMBL" id="CAB5675752.1"/>
    </source>
</evidence>
<dbReference type="GO" id="GO:0045892">
    <property type="term" value="P:negative regulation of DNA-templated transcription"/>
    <property type="evidence" value="ECO:0007669"/>
    <property type="project" value="TreeGrafter"/>
</dbReference>
<keyword evidence="3" id="KW-0804">Transcription</keyword>
<comment type="caution">
    <text evidence="8">The sequence shown here is derived from an EMBL/GenBank/DDBJ whole genome shotgun (WGS) entry which is preliminary data.</text>
</comment>
<evidence type="ECO:0000259" key="6">
    <source>
        <dbReference type="PROSITE" id="PS51077"/>
    </source>
</evidence>
<proteinExistence type="predicted"/>
<dbReference type="AlphaFoldDB" id="A0A9N8D0Y9"/>
<dbReference type="Gene3D" id="3.30.450.40">
    <property type="match status" value="1"/>
</dbReference>
<dbReference type="PANTHER" id="PTHR30136:SF24">
    <property type="entry name" value="HTH-TYPE TRANSCRIPTIONAL REPRESSOR ALLR"/>
    <property type="match status" value="1"/>
</dbReference>
<evidence type="ECO:0000256" key="3">
    <source>
        <dbReference type="ARBA" id="ARBA00023163"/>
    </source>
</evidence>
<keyword evidence="1" id="KW-0805">Transcription regulation</keyword>
<evidence type="ECO:0000256" key="4">
    <source>
        <dbReference type="ARBA" id="ARBA00040379"/>
    </source>
</evidence>
<dbReference type="SUPFAM" id="SSF46785">
    <property type="entry name" value="Winged helix' DNA-binding domain"/>
    <property type="match status" value="1"/>
</dbReference>
<evidence type="ECO:0000313" key="9">
    <source>
        <dbReference type="Proteomes" id="UP000834611"/>
    </source>
</evidence>
<reference evidence="8" key="1">
    <citation type="submission" date="2020-05" db="EMBL/GenBank/DDBJ databases">
        <authorList>
            <person name="Delgado-Blas J."/>
        </authorList>
    </citation>
    <scope>NUCLEOTIDE SEQUENCE</scope>
    <source>
        <strain evidence="8">BB1453</strain>
    </source>
</reference>
<feature type="domain" description="IclR-ED" evidence="7">
    <location>
        <begin position="6"/>
        <end position="243"/>
    </location>
</feature>
<evidence type="ECO:0000256" key="1">
    <source>
        <dbReference type="ARBA" id="ARBA00023015"/>
    </source>
</evidence>
<dbReference type="EMBL" id="CAHPSF010000002">
    <property type="protein sequence ID" value="CAB5675752.1"/>
    <property type="molecule type" value="Genomic_DNA"/>
</dbReference>
<dbReference type="InterPro" id="IPR036390">
    <property type="entry name" value="WH_DNA-bd_sf"/>
</dbReference>
<evidence type="ECO:0000256" key="2">
    <source>
        <dbReference type="ARBA" id="ARBA00023125"/>
    </source>
</evidence>
<dbReference type="GO" id="GO:0003677">
    <property type="term" value="F:DNA binding"/>
    <property type="evidence" value="ECO:0007669"/>
    <property type="project" value="UniProtKB-KW"/>
</dbReference>
<keyword evidence="2" id="KW-0238">DNA-binding</keyword>
<dbReference type="GO" id="GO:0003700">
    <property type="term" value="F:DNA-binding transcription factor activity"/>
    <property type="evidence" value="ECO:0007669"/>
    <property type="project" value="TreeGrafter"/>
</dbReference>
<dbReference type="PROSITE" id="PS51078">
    <property type="entry name" value="ICLR_ED"/>
    <property type="match status" value="1"/>
</dbReference>
<dbReference type="InterPro" id="IPR005471">
    <property type="entry name" value="Tscrpt_reg_IclR_N"/>
</dbReference>
<dbReference type="InterPro" id="IPR014757">
    <property type="entry name" value="Tscrpt_reg_IclR_C"/>
</dbReference>
<evidence type="ECO:0000256" key="5">
    <source>
        <dbReference type="ARBA" id="ARBA00042627"/>
    </source>
</evidence>
<organism evidence="8 9">
    <name type="scientific">Providencia rettgeri</name>
    <dbReference type="NCBI Taxonomy" id="587"/>
    <lineage>
        <taxon>Bacteria</taxon>
        <taxon>Pseudomonadati</taxon>
        <taxon>Pseudomonadota</taxon>
        <taxon>Gammaproteobacteria</taxon>
        <taxon>Enterobacterales</taxon>
        <taxon>Morganellaceae</taxon>
        <taxon>Providencia</taxon>
    </lineage>
</organism>
<dbReference type="Pfam" id="PF01614">
    <property type="entry name" value="IclR_C"/>
    <property type="match status" value="1"/>
</dbReference>
<dbReference type="InterPro" id="IPR036388">
    <property type="entry name" value="WH-like_DNA-bd_sf"/>
</dbReference>
<dbReference type="InterPro" id="IPR050707">
    <property type="entry name" value="HTH_MetabolicPath_Reg"/>
</dbReference>
<dbReference type="Pfam" id="PF09339">
    <property type="entry name" value="HTH_IclR"/>
    <property type="match status" value="1"/>
</dbReference>
<dbReference type="InterPro" id="IPR029016">
    <property type="entry name" value="GAF-like_dom_sf"/>
</dbReference>
<accession>A0A9N8D0Y9</accession>
<dbReference type="PROSITE" id="PS51077">
    <property type="entry name" value="HTH_ICLR"/>
    <property type="match status" value="1"/>
</dbReference>
<feature type="domain" description="HTH iclR-type" evidence="6">
    <location>
        <begin position="21"/>
        <end position="83"/>
    </location>
</feature>
<gene>
    <name evidence="8" type="ORF">GHA_00994</name>
</gene>
<sequence length="243" mass="26545">MVKYPNLLNLGGLCMSTLQGVNSVDIAVSILNYIAQNGGIARAADISKGCEISKSRLHKYLVSLCRTQMLYQDIQTSRYGLGRNLTFLANFVKPEDSYIDTINNALIQFRDEQNVSTGVATRLGKALSLVKYNRSFKNIEIDFLPNTPLPVVKSAAGLVYSAFDGQFGSNSYSQDEINKVTQQGYAIRYQPTEGIPGAQSIACPVFNGEGQLVAAAVTMGFIAENEMERLATALIKQVNKLNL</sequence>